<dbReference type="GO" id="GO:0016282">
    <property type="term" value="C:eukaryotic 43S preinitiation complex"/>
    <property type="evidence" value="ECO:0007669"/>
    <property type="project" value="UniProtKB-UniRule"/>
</dbReference>
<feature type="compositionally biased region" description="Basic and acidic residues" evidence="5">
    <location>
        <begin position="46"/>
        <end position="61"/>
    </location>
</feature>
<keyword evidence="1 4" id="KW-0963">Cytoplasm</keyword>
<dbReference type="GO" id="GO:0005852">
    <property type="term" value="C:eukaryotic translation initiation factor 3 complex"/>
    <property type="evidence" value="ECO:0007669"/>
    <property type="project" value="UniProtKB-UniRule"/>
</dbReference>
<feature type="region of interest" description="Disordered" evidence="5">
    <location>
        <begin position="74"/>
        <end position="95"/>
    </location>
</feature>
<dbReference type="GO" id="GO:0001732">
    <property type="term" value="P:formation of cytoplasmic translation initiation complex"/>
    <property type="evidence" value="ECO:0007669"/>
    <property type="project" value="UniProtKB-UniRule"/>
</dbReference>
<dbReference type="GO" id="GO:0033290">
    <property type="term" value="C:eukaryotic 48S preinitiation complex"/>
    <property type="evidence" value="ECO:0007669"/>
    <property type="project" value="UniProtKB-UniRule"/>
</dbReference>
<dbReference type="GO" id="GO:0003743">
    <property type="term" value="F:translation initiation factor activity"/>
    <property type="evidence" value="ECO:0007669"/>
    <property type="project" value="UniProtKB-UniRule"/>
</dbReference>
<evidence type="ECO:0000256" key="3">
    <source>
        <dbReference type="ARBA" id="ARBA00022917"/>
    </source>
</evidence>
<dbReference type="PANTHER" id="PTHR21681:SF0">
    <property type="entry name" value="EUKARYOTIC TRANSLATION INITIATION FACTOR 3 SUBUNIT J"/>
    <property type="match status" value="1"/>
</dbReference>
<keyword evidence="7" id="KW-1185">Reference proteome</keyword>
<dbReference type="InterPro" id="IPR023194">
    <property type="entry name" value="eIF3-like_dom_sf"/>
</dbReference>
<comment type="function">
    <text evidence="4">Component of the eukaryotic translation initiation factor 3 (eIF-3) complex, which is involved in protein synthesis of a specialized repertoire of mRNAs and, together with other initiation factors, stimulates binding of mRNA and methionyl-tRNAi to the 40S ribosome. The eIF-3 complex specifically targets and initiates translation of a subset of mRNAs involved in cell proliferation.</text>
</comment>
<comment type="similarity">
    <text evidence="4">Belongs to the eIF-3 subunit J family.</text>
</comment>
<proteinExistence type="inferred from homology"/>
<accession>A0A9P0E084</accession>
<evidence type="ECO:0000256" key="5">
    <source>
        <dbReference type="SAM" id="MobiDB-lite"/>
    </source>
</evidence>
<reference evidence="6" key="1">
    <citation type="submission" date="2022-01" db="EMBL/GenBank/DDBJ databases">
        <authorList>
            <person name="King R."/>
        </authorList>
    </citation>
    <scope>NUCLEOTIDE SEQUENCE</scope>
</reference>
<evidence type="ECO:0000256" key="4">
    <source>
        <dbReference type="HAMAP-Rule" id="MF_03009"/>
    </source>
</evidence>
<evidence type="ECO:0000256" key="1">
    <source>
        <dbReference type="ARBA" id="ARBA00022490"/>
    </source>
</evidence>
<dbReference type="AlphaFoldDB" id="A0A9P0E084"/>
<feature type="compositionally biased region" description="Acidic residues" evidence="5">
    <location>
        <begin position="27"/>
        <end position="45"/>
    </location>
</feature>
<dbReference type="HAMAP" id="MF_03009">
    <property type="entry name" value="eIF3j"/>
    <property type="match status" value="1"/>
</dbReference>
<gene>
    <name evidence="6" type="ORF">PHYEVI_LOCUS9561</name>
</gene>
<sequence length="236" mass="27142">MASWDDENFEPVSRASAPVVVPNKWEGEDEDDDVKESWEDEDEEKKEEAKSEVEVKKPKKKNLAEKLAEKERLKKEELERKRKEEVEEEISPEERLRLQKESDLQIALATTFGDSKTNKDGGILFSDLSLPNTKEDFDVFAEELSRKLVGLSKNVEYPNFVENLSRSLCATMSSLDIKKVKNSLDNLFLEKQKIEKGDKSKKNKGKGKAKLHVEGDNQLSQLSAYVNDFDEYDDFM</sequence>
<dbReference type="Proteomes" id="UP001153712">
    <property type="component" value="Chromosome 6"/>
</dbReference>
<dbReference type="EMBL" id="OU900099">
    <property type="protein sequence ID" value="CAH1186420.1"/>
    <property type="molecule type" value="Genomic_DNA"/>
</dbReference>
<keyword evidence="2 4" id="KW-0396">Initiation factor</keyword>
<comment type="subunit">
    <text evidence="4">Component of the eukaryotic translation initiation factor 3 (eIF-3) complex.</text>
</comment>
<dbReference type="Gene3D" id="1.10.246.60">
    <property type="entry name" value="Eukaryotic translation initiation factor 3 like domains"/>
    <property type="match status" value="1"/>
</dbReference>
<evidence type="ECO:0000313" key="6">
    <source>
        <dbReference type="EMBL" id="CAH1186420.1"/>
    </source>
</evidence>
<keyword evidence="3 4" id="KW-0648">Protein biosynthesis</keyword>
<feature type="compositionally biased region" description="Basic and acidic residues" evidence="5">
    <location>
        <begin position="74"/>
        <end position="85"/>
    </location>
</feature>
<protein>
    <recommendedName>
        <fullName evidence="4">Eukaryotic translation initiation factor 3 subunit J</fullName>
        <shortName evidence="4">eIF3j</shortName>
    </recommendedName>
</protein>
<dbReference type="PANTHER" id="PTHR21681">
    <property type="entry name" value="EUKARYOTIC TRANSLATION INITIATION FACTOR 3 SUBUNIT J"/>
    <property type="match status" value="1"/>
</dbReference>
<dbReference type="InterPro" id="IPR013906">
    <property type="entry name" value="eIF3j"/>
</dbReference>
<evidence type="ECO:0000313" key="7">
    <source>
        <dbReference type="Proteomes" id="UP001153712"/>
    </source>
</evidence>
<dbReference type="Pfam" id="PF08597">
    <property type="entry name" value="eIF3_subunit"/>
    <property type="match status" value="1"/>
</dbReference>
<organism evidence="6 7">
    <name type="scientific">Phyllotreta striolata</name>
    <name type="common">Striped flea beetle</name>
    <name type="synonym">Crioceris striolata</name>
    <dbReference type="NCBI Taxonomy" id="444603"/>
    <lineage>
        <taxon>Eukaryota</taxon>
        <taxon>Metazoa</taxon>
        <taxon>Ecdysozoa</taxon>
        <taxon>Arthropoda</taxon>
        <taxon>Hexapoda</taxon>
        <taxon>Insecta</taxon>
        <taxon>Pterygota</taxon>
        <taxon>Neoptera</taxon>
        <taxon>Endopterygota</taxon>
        <taxon>Coleoptera</taxon>
        <taxon>Polyphaga</taxon>
        <taxon>Cucujiformia</taxon>
        <taxon>Chrysomeloidea</taxon>
        <taxon>Chrysomelidae</taxon>
        <taxon>Galerucinae</taxon>
        <taxon>Alticini</taxon>
        <taxon>Phyllotreta</taxon>
    </lineage>
</organism>
<evidence type="ECO:0000256" key="2">
    <source>
        <dbReference type="ARBA" id="ARBA00022540"/>
    </source>
</evidence>
<comment type="subcellular location">
    <subcellularLocation>
        <location evidence="4">Cytoplasm</location>
    </subcellularLocation>
</comment>
<feature type="compositionally biased region" description="Low complexity" evidence="5">
    <location>
        <begin position="11"/>
        <end position="22"/>
    </location>
</feature>
<dbReference type="OrthoDB" id="20381at2759"/>
<feature type="region of interest" description="Disordered" evidence="5">
    <location>
        <begin position="1"/>
        <end position="61"/>
    </location>
</feature>
<name>A0A9P0E084_PHYSR</name>